<dbReference type="EMBL" id="ML735344">
    <property type="protein sequence ID" value="KAE8385124.1"/>
    <property type="molecule type" value="Genomic_DNA"/>
</dbReference>
<dbReference type="PROSITE" id="PS51257">
    <property type="entry name" value="PROKAR_LIPOPROTEIN"/>
    <property type="match status" value="1"/>
</dbReference>
<sequence length="54" mass="5751">MRPNPPVPTALGCACSVSTKILSRALHPDGLPRGFLNQPSLPIQSALISRIVQM</sequence>
<dbReference type="Proteomes" id="UP000326877">
    <property type="component" value="Unassembled WGS sequence"/>
</dbReference>
<gene>
    <name evidence="1" type="ORF">BDV23DRAFT_165480</name>
</gene>
<accession>A0A5N7BTG0</accession>
<protein>
    <submittedName>
        <fullName evidence="1">Uncharacterized protein</fullName>
    </submittedName>
</protein>
<name>A0A5N7BTG0_PETAA</name>
<dbReference type="AlphaFoldDB" id="A0A5N7BTG0"/>
<organism evidence="1">
    <name type="scientific">Petromyces alliaceus</name>
    <name type="common">Aspergillus alliaceus</name>
    <dbReference type="NCBI Taxonomy" id="209559"/>
    <lineage>
        <taxon>Eukaryota</taxon>
        <taxon>Fungi</taxon>
        <taxon>Dikarya</taxon>
        <taxon>Ascomycota</taxon>
        <taxon>Pezizomycotina</taxon>
        <taxon>Eurotiomycetes</taxon>
        <taxon>Eurotiomycetidae</taxon>
        <taxon>Eurotiales</taxon>
        <taxon>Aspergillaceae</taxon>
        <taxon>Aspergillus</taxon>
        <taxon>Aspergillus subgen. Circumdati</taxon>
    </lineage>
</organism>
<reference evidence="1" key="1">
    <citation type="submission" date="2019-04" db="EMBL/GenBank/DDBJ databases">
        <title>Friends and foes A comparative genomics studyof 23 Aspergillus species from section Flavi.</title>
        <authorList>
            <consortium name="DOE Joint Genome Institute"/>
            <person name="Kjaerbolling I."/>
            <person name="Vesth T."/>
            <person name="Frisvad J.C."/>
            <person name="Nybo J.L."/>
            <person name="Theobald S."/>
            <person name="Kildgaard S."/>
            <person name="Isbrandt T."/>
            <person name="Kuo A."/>
            <person name="Sato A."/>
            <person name="Lyhne E.K."/>
            <person name="Kogle M.E."/>
            <person name="Wiebenga A."/>
            <person name="Kun R.S."/>
            <person name="Lubbers R.J."/>
            <person name="Makela M.R."/>
            <person name="Barry K."/>
            <person name="Chovatia M."/>
            <person name="Clum A."/>
            <person name="Daum C."/>
            <person name="Haridas S."/>
            <person name="He G."/>
            <person name="LaButti K."/>
            <person name="Lipzen A."/>
            <person name="Mondo S."/>
            <person name="Riley R."/>
            <person name="Salamov A."/>
            <person name="Simmons B.A."/>
            <person name="Magnuson J.K."/>
            <person name="Henrissat B."/>
            <person name="Mortensen U.H."/>
            <person name="Larsen T.O."/>
            <person name="Devries R.P."/>
            <person name="Grigoriev I.V."/>
            <person name="Machida M."/>
            <person name="Baker S.E."/>
            <person name="Andersen M.R."/>
        </authorList>
    </citation>
    <scope>NUCLEOTIDE SEQUENCE [LARGE SCALE GENOMIC DNA]</scope>
    <source>
        <strain evidence="1">IBT 14317</strain>
    </source>
</reference>
<evidence type="ECO:0000313" key="1">
    <source>
        <dbReference type="EMBL" id="KAE8385124.1"/>
    </source>
</evidence>
<proteinExistence type="predicted"/>